<dbReference type="PANTHER" id="PTHR31944">
    <property type="entry name" value="HEME-RESPONSIVE ZINC FINGER TRANSCRIPTION FACTOR HAP1"/>
    <property type="match status" value="1"/>
</dbReference>
<dbReference type="CDD" id="cd00067">
    <property type="entry name" value="GAL4"/>
    <property type="match status" value="1"/>
</dbReference>
<evidence type="ECO:0000256" key="3">
    <source>
        <dbReference type="ARBA" id="ARBA00023015"/>
    </source>
</evidence>
<dbReference type="Pfam" id="PF00172">
    <property type="entry name" value="Zn_clus"/>
    <property type="match status" value="1"/>
</dbReference>
<dbReference type="InterPro" id="IPR007219">
    <property type="entry name" value="XnlR_reg_dom"/>
</dbReference>
<dbReference type="Gene3D" id="4.10.240.10">
    <property type="entry name" value="Zn(2)-C6 fungal-type DNA-binding domain"/>
    <property type="match status" value="1"/>
</dbReference>
<keyword evidence="1" id="KW-0479">Metal-binding</keyword>
<organism evidence="8 9">
    <name type="scientific">Pyrenophora seminiperda CCB06</name>
    <dbReference type="NCBI Taxonomy" id="1302712"/>
    <lineage>
        <taxon>Eukaryota</taxon>
        <taxon>Fungi</taxon>
        <taxon>Dikarya</taxon>
        <taxon>Ascomycota</taxon>
        <taxon>Pezizomycotina</taxon>
        <taxon>Dothideomycetes</taxon>
        <taxon>Pleosporomycetidae</taxon>
        <taxon>Pleosporales</taxon>
        <taxon>Pleosporineae</taxon>
        <taxon>Pleosporaceae</taxon>
        <taxon>Pyrenophora</taxon>
    </lineage>
</organism>
<keyword evidence="9" id="KW-1185">Reference proteome</keyword>
<evidence type="ECO:0000313" key="9">
    <source>
        <dbReference type="Proteomes" id="UP000265663"/>
    </source>
</evidence>
<proteinExistence type="predicted"/>
<dbReference type="OrthoDB" id="5414787at2759"/>
<name>A0A3M7M655_9PLEO</name>
<evidence type="ECO:0000256" key="4">
    <source>
        <dbReference type="ARBA" id="ARBA00023125"/>
    </source>
</evidence>
<dbReference type="PROSITE" id="PS00463">
    <property type="entry name" value="ZN2_CY6_FUNGAL_1"/>
    <property type="match status" value="1"/>
</dbReference>
<protein>
    <submittedName>
        <fullName evidence="8">Zn2Cys6 transcription factor</fullName>
    </submittedName>
</protein>
<dbReference type="GO" id="GO:0000978">
    <property type="term" value="F:RNA polymerase II cis-regulatory region sequence-specific DNA binding"/>
    <property type="evidence" value="ECO:0007669"/>
    <property type="project" value="TreeGrafter"/>
</dbReference>
<evidence type="ECO:0000256" key="2">
    <source>
        <dbReference type="ARBA" id="ARBA00022833"/>
    </source>
</evidence>
<evidence type="ECO:0000259" key="7">
    <source>
        <dbReference type="PROSITE" id="PS50048"/>
    </source>
</evidence>
<dbReference type="InterPro" id="IPR051430">
    <property type="entry name" value="Fungal_TF_Env_Response"/>
</dbReference>
<dbReference type="Proteomes" id="UP000265663">
    <property type="component" value="Unassembled WGS sequence"/>
</dbReference>
<evidence type="ECO:0000256" key="6">
    <source>
        <dbReference type="ARBA" id="ARBA00023242"/>
    </source>
</evidence>
<dbReference type="Pfam" id="PF04082">
    <property type="entry name" value="Fungal_trans"/>
    <property type="match status" value="1"/>
</dbReference>
<dbReference type="PROSITE" id="PS50048">
    <property type="entry name" value="ZN2_CY6_FUNGAL_2"/>
    <property type="match status" value="1"/>
</dbReference>
<dbReference type="CDD" id="cd12148">
    <property type="entry name" value="fungal_TF_MHR"/>
    <property type="match status" value="1"/>
</dbReference>
<dbReference type="SUPFAM" id="SSF57701">
    <property type="entry name" value="Zn2/Cys6 DNA-binding domain"/>
    <property type="match status" value="1"/>
</dbReference>
<evidence type="ECO:0000256" key="1">
    <source>
        <dbReference type="ARBA" id="ARBA00022723"/>
    </source>
</evidence>
<dbReference type="GO" id="GO:0001228">
    <property type="term" value="F:DNA-binding transcription activator activity, RNA polymerase II-specific"/>
    <property type="evidence" value="ECO:0007669"/>
    <property type="project" value="TreeGrafter"/>
</dbReference>
<dbReference type="SMART" id="SM00066">
    <property type="entry name" value="GAL4"/>
    <property type="match status" value="1"/>
</dbReference>
<dbReference type="GO" id="GO:0008270">
    <property type="term" value="F:zinc ion binding"/>
    <property type="evidence" value="ECO:0007669"/>
    <property type="project" value="InterPro"/>
</dbReference>
<dbReference type="InterPro" id="IPR036864">
    <property type="entry name" value="Zn2-C6_fun-type_DNA-bd_sf"/>
</dbReference>
<keyword evidence="4" id="KW-0238">DNA-binding</keyword>
<dbReference type="GO" id="GO:0005634">
    <property type="term" value="C:nucleus"/>
    <property type="evidence" value="ECO:0007669"/>
    <property type="project" value="TreeGrafter"/>
</dbReference>
<keyword evidence="5" id="KW-0804">Transcription</keyword>
<gene>
    <name evidence="8" type="ORF">GMOD_00008898</name>
</gene>
<keyword evidence="6" id="KW-0539">Nucleus</keyword>
<dbReference type="PANTHER" id="PTHR31944:SF131">
    <property type="entry name" value="HEME-RESPONSIVE ZINC FINGER TRANSCRIPTION FACTOR HAP1"/>
    <property type="match status" value="1"/>
</dbReference>
<dbReference type="InterPro" id="IPR001138">
    <property type="entry name" value="Zn2Cys6_DnaBD"/>
</dbReference>
<reference evidence="8 9" key="1">
    <citation type="journal article" date="2014" name="PLoS ONE">
        <title>De novo Genome Assembly of the Fungal Plant Pathogen Pyrenophora semeniperda.</title>
        <authorList>
            <person name="Soliai M.M."/>
            <person name="Meyer S.E."/>
            <person name="Udall J.A."/>
            <person name="Elzinga D.E."/>
            <person name="Hermansen R.A."/>
            <person name="Bodily P.M."/>
            <person name="Hart A.A."/>
            <person name="Coleman C.E."/>
        </authorList>
    </citation>
    <scope>NUCLEOTIDE SEQUENCE [LARGE SCALE GENOMIC DNA]</scope>
    <source>
        <strain evidence="8 9">CCB06</strain>
        <tissue evidence="8">Mycelium</tissue>
    </source>
</reference>
<keyword evidence="2" id="KW-0862">Zinc</keyword>
<dbReference type="AlphaFoldDB" id="A0A3M7M655"/>
<dbReference type="SMART" id="SM00906">
    <property type="entry name" value="Fungal_trans"/>
    <property type="match status" value="1"/>
</dbReference>
<accession>A0A3M7M655</accession>
<feature type="domain" description="Zn(2)-C6 fungal-type" evidence="7">
    <location>
        <begin position="15"/>
        <end position="46"/>
    </location>
</feature>
<dbReference type="EMBL" id="KE747823">
    <property type="protein sequence ID" value="RMZ69956.1"/>
    <property type="molecule type" value="Genomic_DNA"/>
</dbReference>
<evidence type="ECO:0000256" key="5">
    <source>
        <dbReference type="ARBA" id="ARBA00023163"/>
    </source>
</evidence>
<evidence type="ECO:0000313" key="8">
    <source>
        <dbReference type="EMBL" id="RMZ69956.1"/>
    </source>
</evidence>
<sequence>MEEKVSRKRPRPVVSCLRCREKKLKCDRTTPCDNCVKASSATTCVYNRISTMPPNPGPGLSQSGSLVESSQFNPIGDLQQRLAKVEELLGMSQGQRNLETAHVEVPIIPPSLRGAETAKVYRPHSYGENATVTLLNEFIDVRDFLNGMGDDRQLMAAVKQIKFLQTKYAARLTPSRSMSNVNFSQAWRNLWEYLPPKSYCDRLVTTYFRCFERCLRIVHRPTFMRQYEGLWLSDNWEMCSRSIIPQLTAILTVAYHIDDATPDDGAEDHSKYLRGAAVELVQAWLDGLDRRQRTELSTLQVELLLLCARSFREPHVGKTWSYAGSIVRSALLMGLHLDPTGMKDISPYQAEIRRRLWASVVELDLQTSMKVHLPLIVPEMNSYQPVPSNLNDDDFDEHSETLPMPRPLSELTDSLFQICLATSFPSRLKAISLVQWSSPNPIEIMEIGWKIKDCLSSKPLVLCLQNCQVAPNDDSPFSNRVQLDIYIQRTLQYLYRPLLLTAQPYTTALTEIRRHCLQSSLAILSYKEFHTPEKLSLVVGNPLMKQDFFVRMWKPDMLWAGLTACQHIRLVRMSVAAGSLQQSGEHDKAILVKTVESTIDFLIDRIGREGSDLKDILFLSLALKWVQLPNSRPDKLHALHEHTKQLLEACLEKLLQPLKSQSGYRRDLLAHYPYQATPPAAKRPRTLPPSAYWDSNAVTSLGTMDASTHSPLNFYSFPDHANSAASWLMSSPSQAAEYANYRIDMYDDAHDSFGFNTTPDWNWGNTWR</sequence>
<keyword evidence="3" id="KW-0805">Transcription regulation</keyword>
<dbReference type="GO" id="GO:0006351">
    <property type="term" value="P:DNA-templated transcription"/>
    <property type="evidence" value="ECO:0007669"/>
    <property type="project" value="InterPro"/>
</dbReference>